<proteinExistence type="predicted"/>
<sequence>MEMRGVSRTAVAVAGSAAVLEVLRCWRVHRRAPIHQPIWRDLTLEGRRLSSSCGCPKGNMGLSGALVTGASQAVYSGQALISQGKPGWSAGLLNGRSRFNYPDSDSVLVQQLGRGVPHPASRQRPDHGRAGKVKIASAREPGGGCLVCSALLCPDLAALFAFLLFCLTLLAAVFYLQVGRDKAPLIAYDRGDRRA</sequence>
<evidence type="ECO:0000313" key="3">
    <source>
        <dbReference type="Proteomes" id="UP000009169"/>
    </source>
</evidence>
<evidence type="ECO:0000313" key="2">
    <source>
        <dbReference type="EMBL" id="EGE02054.1"/>
    </source>
</evidence>
<keyword evidence="1" id="KW-0812">Transmembrane</keyword>
<evidence type="ECO:0000256" key="1">
    <source>
        <dbReference type="SAM" id="Phobius"/>
    </source>
</evidence>
<reference evidence="3" key="1">
    <citation type="journal article" date="2012" name="MBio">
        <title>Comparative genome analysis of Trichophyton rubrum and related dermatophytes reveals candidate genes involved in infection.</title>
        <authorList>
            <person name="Martinez D.A."/>
            <person name="Oliver B.G."/>
            <person name="Graeser Y."/>
            <person name="Goldberg J.M."/>
            <person name="Li W."/>
            <person name="Martinez-Rossi N.M."/>
            <person name="Monod M."/>
            <person name="Shelest E."/>
            <person name="Barton R.C."/>
            <person name="Birch E."/>
            <person name="Brakhage A.A."/>
            <person name="Chen Z."/>
            <person name="Gurr S.J."/>
            <person name="Heiman D."/>
            <person name="Heitman J."/>
            <person name="Kosti I."/>
            <person name="Rossi A."/>
            <person name="Saif S."/>
            <person name="Samalova M."/>
            <person name="Saunders C.W."/>
            <person name="Shea T."/>
            <person name="Summerbell R.C."/>
            <person name="Xu J."/>
            <person name="Young S."/>
            <person name="Zeng Q."/>
            <person name="Birren B.W."/>
            <person name="Cuomo C.A."/>
            <person name="White T.C."/>
        </authorList>
    </citation>
    <scope>NUCLEOTIDE SEQUENCE [LARGE SCALE GENOMIC DNA]</scope>
    <source>
        <strain evidence="3">ATCC MYA-4606 / CBS 127.97</strain>
    </source>
</reference>
<protein>
    <submittedName>
        <fullName evidence="2">Uncharacterized protein</fullName>
    </submittedName>
</protein>
<feature type="transmembrane region" description="Helical" evidence="1">
    <location>
        <begin position="156"/>
        <end position="176"/>
    </location>
</feature>
<gene>
    <name evidence="2" type="ORF">TEQG_01094</name>
</gene>
<dbReference type="HOGENOM" id="CLU_1397235_0_0_1"/>
<keyword evidence="1" id="KW-0472">Membrane</keyword>
<dbReference type="VEuPathDB" id="FungiDB:TEQG_01094"/>
<keyword evidence="3" id="KW-1185">Reference proteome</keyword>
<accession>F2PJI7</accession>
<organism evidence="2 3">
    <name type="scientific">Trichophyton equinum (strain ATCC MYA-4606 / CBS 127.97)</name>
    <name type="common">Horse ringworm fungus</name>
    <dbReference type="NCBI Taxonomy" id="559882"/>
    <lineage>
        <taxon>Eukaryota</taxon>
        <taxon>Fungi</taxon>
        <taxon>Dikarya</taxon>
        <taxon>Ascomycota</taxon>
        <taxon>Pezizomycotina</taxon>
        <taxon>Eurotiomycetes</taxon>
        <taxon>Eurotiomycetidae</taxon>
        <taxon>Onygenales</taxon>
        <taxon>Arthrodermataceae</taxon>
        <taxon>Trichophyton</taxon>
    </lineage>
</organism>
<dbReference type="EMBL" id="DS995720">
    <property type="protein sequence ID" value="EGE02054.1"/>
    <property type="molecule type" value="Genomic_DNA"/>
</dbReference>
<keyword evidence="1" id="KW-1133">Transmembrane helix</keyword>
<name>F2PJI7_TRIEC</name>
<dbReference type="Proteomes" id="UP000009169">
    <property type="component" value="Unassembled WGS sequence"/>
</dbReference>
<dbReference type="AlphaFoldDB" id="F2PJI7"/>